<comment type="caution">
    <text evidence="5">The sequence shown here is derived from an EMBL/GenBank/DDBJ whole genome shotgun (WGS) entry which is preliminary data.</text>
</comment>
<evidence type="ECO:0000256" key="3">
    <source>
        <dbReference type="ARBA" id="ARBA00023027"/>
    </source>
</evidence>
<sequence length="276" mass="28567">MGRVEGKVALISGAARGQGRSHALRLAEEGADVVLLDACAPIASAPIDMPSSAELERTADEVRGLGRRALAHVVDVRDSGGLAKVVDDAVAAFGGIDVVCANAGIFPTAPALETDDAMWEETLAINLTGVFRTVRAALRPMVDAGRGGSVIVTSSTAGLKGVPNTVAYSASKHGVVGVVRVLANEMARHHIRVNSVHPTGVDTAMIRNEATYRLMVPGEEHPTSAQAEPVFASINALPVPWVEASDVSAAVLWLASDESRFVTGIALPVDAGATQK</sequence>
<dbReference type="NCBIfam" id="NF009467">
    <property type="entry name" value="PRK12826.1-3"/>
    <property type="match status" value="1"/>
</dbReference>
<dbReference type="PANTHER" id="PTHR24321">
    <property type="entry name" value="DEHYDROGENASES, SHORT CHAIN"/>
    <property type="match status" value="1"/>
</dbReference>
<dbReference type="InterPro" id="IPR023985">
    <property type="entry name" value="SDR_subfam_1"/>
</dbReference>
<comment type="similarity">
    <text evidence="1 4">Belongs to the short-chain dehydrogenases/reductases (SDR) family.</text>
</comment>
<dbReference type="EMBL" id="JASVWF010000003">
    <property type="protein sequence ID" value="MDL5157395.1"/>
    <property type="molecule type" value="Genomic_DNA"/>
</dbReference>
<dbReference type="Proteomes" id="UP001231924">
    <property type="component" value="Unassembled WGS sequence"/>
</dbReference>
<dbReference type="PANTHER" id="PTHR24321:SF8">
    <property type="entry name" value="ESTRADIOL 17-BETA-DEHYDROGENASE 8-RELATED"/>
    <property type="match status" value="1"/>
</dbReference>
<dbReference type="CDD" id="cd05233">
    <property type="entry name" value="SDR_c"/>
    <property type="match status" value="1"/>
</dbReference>
<dbReference type="InterPro" id="IPR020904">
    <property type="entry name" value="Sc_DH/Rdtase_CS"/>
</dbReference>
<dbReference type="PROSITE" id="PS00061">
    <property type="entry name" value="ADH_SHORT"/>
    <property type="match status" value="1"/>
</dbReference>
<dbReference type="Pfam" id="PF00106">
    <property type="entry name" value="adh_short"/>
    <property type="match status" value="1"/>
</dbReference>
<organism evidence="5 6">
    <name type="scientific">Actinomycetospora termitidis</name>
    <dbReference type="NCBI Taxonomy" id="3053470"/>
    <lineage>
        <taxon>Bacteria</taxon>
        <taxon>Bacillati</taxon>
        <taxon>Actinomycetota</taxon>
        <taxon>Actinomycetes</taxon>
        <taxon>Pseudonocardiales</taxon>
        <taxon>Pseudonocardiaceae</taxon>
        <taxon>Actinomycetospora</taxon>
    </lineage>
</organism>
<evidence type="ECO:0000256" key="2">
    <source>
        <dbReference type="ARBA" id="ARBA00023002"/>
    </source>
</evidence>
<keyword evidence="2" id="KW-0560">Oxidoreductase</keyword>
<proteinExistence type="inferred from homology"/>
<dbReference type="InterPro" id="IPR036291">
    <property type="entry name" value="NAD(P)-bd_dom_sf"/>
</dbReference>
<dbReference type="SUPFAM" id="SSF51735">
    <property type="entry name" value="NAD(P)-binding Rossmann-fold domains"/>
    <property type="match status" value="1"/>
</dbReference>
<keyword evidence="6" id="KW-1185">Reference proteome</keyword>
<keyword evidence="3" id="KW-0520">NAD</keyword>
<dbReference type="PRINTS" id="PR00081">
    <property type="entry name" value="GDHRDH"/>
</dbReference>
<evidence type="ECO:0000256" key="1">
    <source>
        <dbReference type="ARBA" id="ARBA00006484"/>
    </source>
</evidence>
<dbReference type="RefSeq" id="WP_286053823.1">
    <property type="nucleotide sequence ID" value="NZ_JASVWF010000003.1"/>
</dbReference>
<name>A0ABT7M9P7_9PSEU</name>
<accession>A0ABT7M9P7</accession>
<evidence type="ECO:0000313" key="5">
    <source>
        <dbReference type="EMBL" id="MDL5157395.1"/>
    </source>
</evidence>
<gene>
    <name evidence="5" type="ORF">QRT03_15620</name>
</gene>
<dbReference type="NCBIfam" id="TIGR03971">
    <property type="entry name" value="SDR_subfam_1"/>
    <property type="match status" value="1"/>
</dbReference>
<dbReference type="Gene3D" id="3.40.50.720">
    <property type="entry name" value="NAD(P)-binding Rossmann-like Domain"/>
    <property type="match status" value="1"/>
</dbReference>
<dbReference type="PRINTS" id="PR00080">
    <property type="entry name" value="SDRFAMILY"/>
</dbReference>
<protein>
    <submittedName>
        <fullName evidence="5">Mycofactocin-coupled SDR family oxidoreductase</fullName>
    </submittedName>
</protein>
<evidence type="ECO:0000313" key="6">
    <source>
        <dbReference type="Proteomes" id="UP001231924"/>
    </source>
</evidence>
<dbReference type="InterPro" id="IPR002347">
    <property type="entry name" value="SDR_fam"/>
</dbReference>
<reference evidence="5 6" key="1">
    <citation type="submission" date="2023-06" db="EMBL/GenBank/DDBJ databases">
        <title>Actinomycetospora Odt1-22.</title>
        <authorList>
            <person name="Supong K."/>
        </authorList>
    </citation>
    <scope>NUCLEOTIDE SEQUENCE [LARGE SCALE GENOMIC DNA]</scope>
    <source>
        <strain evidence="5 6">Odt1-22</strain>
    </source>
</reference>
<evidence type="ECO:0000256" key="4">
    <source>
        <dbReference type="RuleBase" id="RU000363"/>
    </source>
</evidence>